<reference evidence="2 3" key="1">
    <citation type="submission" date="2019-02" db="EMBL/GenBank/DDBJ databases">
        <title>Deep-cultivation of Planctomycetes and their phenomic and genomic characterization uncovers novel biology.</title>
        <authorList>
            <person name="Wiegand S."/>
            <person name="Jogler M."/>
            <person name="Boedeker C."/>
            <person name="Pinto D."/>
            <person name="Vollmers J."/>
            <person name="Rivas-Marin E."/>
            <person name="Kohn T."/>
            <person name="Peeters S.H."/>
            <person name="Heuer A."/>
            <person name="Rast P."/>
            <person name="Oberbeckmann S."/>
            <person name="Bunk B."/>
            <person name="Jeske O."/>
            <person name="Meyerdierks A."/>
            <person name="Storesund J.E."/>
            <person name="Kallscheuer N."/>
            <person name="Luecker S."/>
            <person name="Lage O.M."/>
            <person name="Pohl T."/>
            <person name="Merkel B.J."/>
            <person name="Hornburger P."/>
            <person name="Mueller R.-W."/>
            <person name="Bruemmer F."/>
            <person name="Labrenz M."/>
            <person name="Spormann A.M."/>
            <person name="Op den Camp H."/>
            <person name="Overmann J."/>
            <person name="Amann R."/>
            <person name="Jetten M.S.M."/>
            <person name="Mascher T."/>
            <person name="Medema M.H."/>
            <person name="Devos D.P."/>
            <person name="Kaster A.-K."/>
            <person name="Ovreas L."/>
            <person name="Rohde M."/>
            <person name="Galperin M.Y."/>
            <person name="Jogler C."/>
        </authorList>
    </citation>
    <scope>NUCLEOTIDE SEQUENCE [LARGE SCALE GENOMIC DNA]</scope>
    <source>
        <strain evidence="2 3">ETA_A1</strain>
    </source>
</reference>
<gene>
    <name evidence="2" type="ORF">ETAA1_52720</name>
</gene>
<keyword evidence="1" id="KW-0732">Signal</keyword>
<dbReference type="OrthoDB" id="9804686at2"/>
<keyword evidence="2" id="KW-0456">Lyase</keyword>
<dbReference type="GO" id="GO:0016829">
    <property type="term" value="F:lyase activity"/>
    <property type="evidence" value="ECO:0007669"/>
    <property type="project" value="UniProtKB-KW"/>
</dbReference>
<dbReference type="SUPFAM" id="SSF81853">
    <property type="entry name" value="Family 10 polysaccharide lyase"/>
    <property type="match status" value="1"/>
</dbReference>
<protein>
    <submittedName>
        <fullName evidence="2">Pectic acid lyase</fullName>
    </submittedName>
</protein>
<name>A0A517Y0P5_9BACT</name>
<dbReference type="KEGG" id="uli:ETAA1_52720"/>
<dbReference type="RefSeq" id="WP_145243420.1">
    <property type="nucleotide sequence ID" value="NZ_CP036273.1"/>
</dbReference>
<dbReference type="EMBL" id="CP036273">
    <property type="protein sequence ID" value="QDU23278.1"/>
    <property type="molecule type" value="Genomic_DNA"/>
</dbReference>
<evidence type="ECO:0000313" key="3">
    <source>
        <dbReference type="Proteomes" id="UP000319576"/>
    </source>
</evidence>
<sequence length="463" mass="50894" precursor="true">MRPALLLALLLPTPARADDPTLRADAARALKAAATFFRDKAAVRGGYVYYVTPDLAQRWGEGKASPTTVFVQPPGTPAVGEAFLEAFAATGDRFYLDAATAAAECLAAGQLQSGGWTQTIEFGPARRVGKYRKMAGGSWNASSLDDDQTQAALRFLARTDKALGFKNEAVSDATRYGFDALLTAQFPNGGFPQVFTGPSPAAPVLKAKFPDFDYRTGGKEKEYWTHYTLNDGLPGTVADALVTAHQVYGDARYKAALARLGDFLILAQMPDPQPAWCQQYDRDMRPVWARKFEPPAVSGWESQDALETLIRIARVTGDAKYLEPVPRALAYLRKSRLPDGRLARFYELRTNRPLYMDAAYQLTFDPAAAPAHYGWTQPARLDAIEKQLDDARRNAPPPVRARPTEAEVRRVVAALDAEGRWVSTYAGERLVGQPPFAAGFRYVSSEVFRRNVGVLSAYLRAEE</sequence>
<organism evidence="2 3">
    <name type="scientific">Urbifossiella limnaea</name>
    <dbReference type="NCBI Taxonomy" id="2528023"/>
    <lineage>
        <taxon>Bacteria</taxon>
        <taxon>Pseudomonadati</taxon>
        <taxon>Planctomycetota</taxon>
        <taxon>Planctomycetia</taxon>
        <taxon>Gemmatales</taxon>
        <taxon>Gemmataceae</taxon>
        <taxon>Urbifossiella</taxon>
    </lineage>
</organism>
<dbReference type="Pfam" id="PF09492">
    <property type="entry name" value="Pec_lyase"/>
    <property type="match status" value="1"/>
</dbReference>
<accession>A0A517Y0P5</accession>
<dbReference type="InterPro" id="IPR012669">
    <property type="entry name" value="Pectate_lyase"/>
</dbReference>
<keyword evidence="3" id="KW-1185">Reference proteome</keyword>
<feature type="chain" id="PRO_5022110202" evidence="1">
    <location>
        <begin position="18"/>
        <end position="463"/>
    </location>
</feature>
<dbReference type="Gene3D" id="1.50.10.20">
    <property type="match status" value="1"/>
</dbReference>
<evidence type="ECO:0000313" key="2">
    <source>
        <dbReference type="EMBL" id="QDU23278.1"/>
    </source>
</evidence>
<dbReference type="Proteomes" id="UP000319576">
    <property type="component" value="Chromosome"/>
</dbReference>
<dbReference type="AlphaFoldDB" id="A0A517Y0P5"/>
<proteinExistence type="predicted"/>
<evidence type="ECO:0000256" key="1">
    <source>
        <dbReference type="SAM" id="SignalP"/>
    </source>
</evidence>
<feature type="signal peptide" evidence="1">
    <location>
        <begin position="1"/>
        <end position="17"/>
    </location>
</feature>